<proteinExistence type="predicted"/>
<evidence type="ECO:0000313" key="3">
    <source>
        <dbReference type="Proteomes" id="UP000326532"/>
    </source>
</evidence>
<organism evidence="2 3">
    <name type="scientific">Aspergillus parasiticus</name>
    <dbReference type="NCBI Taxonomy" id="5067"/>
    <lineage>
        <taxon>Eukaryota</taxon>
        <taxon>Fungi</taxon>
        <taxon>Dikarya</taxon>
        <taxon>Ascomycota</taxon>
        <taxon>Pezizomycotina</taxon>
        <taxon>Eurotiomycetes</taxon>
        <taxon>Eurotiomycetidae</taxon>
        <taxon>Eurotiales</taxon>
        <taxon>Aspergillaceae</taxon>
        <taxon>Aspergillus</taxon>
        <taxon>Aspergillus subgen. Circumdati</taxon>
    </lineage>
</organism>
<reference evidence="2 3" key="1">
    <citation type="submission" date="2019-04" db="EMBL/GenBank/DDBJ databases">
        <title>Fungal friends and foes A comparative genomics study of 23 Aspergillus species from section Flavi.</title>
        <authorList>
            <consortium name="DOE Joint Genome Institute"/>
            <person name="Kjaerbolling I."/>
            <person name="Vesth T.C."/>
            <person name="Frisvad J.C."/>
            <person name="Nybo J.L."/>
            <person name="Theobald S."/>
            <person name="Kildgaard S."/>
            <person name="Petersen T.I."/>
            <person name="Kuo A."/>
            <person name="Sato A."/>
            <person name="Lyhne E.K."/>
            <person name="Kogle M.E."/>
            <person name="Wiebenga A."/>
            <person name="Kun R.S."/>
            <person name="Lubbers R.J."/>
            <person name="Makela M.R."/>
            <person name="Barry K."/>
            <person name="Chovatia M."/>
            <person name="Clum A."/>
            <person name="Daum C."/>
            <person name="Haridas S."/>
            <person name="He G."/>
            <person name="LaButti K."/>
            <person name="Lipzen A."/>
            <person name="Mondo S."/>
            <person name="Pangilinan J."/>
            <person name="Riley R."/>
            <person name="Salamov A."/>
            <person name="Simmons B.A."/>
            <person name="Magnuson J.K."/>
            <person name="Henrissat B."/>
            <person name="Mortensen U.H."/>
            <person name="Larsen T.O."/>
            <person name="De vries R.P."/>
            <person name="Grigoriev I.V."/>
            <person name="Machida M."/>
            <person name="Baker S.E."/>
            <person name="Andersen M.R."/>
        </authorList>
    </citation>
    <scope>NUCLEOTIDE SEQUENCE [LARGE SCALE GENOMIC DNA]</scope>
    <source>
        <strain evidence="2 3">CBS 117618</strain>
    </source>
</reference>
<accession>A0A5N6E3J2</accession>
<name>A0A5N6E3J2_ASPPA</name>
<dbReference type="EMBL" id="ML734938">
    <property type="protein sequence ID" value="KAB8211715.1"/>
    <property type="molecule type" value="Genomic_DNA"/>
</dbReference>
<keyword evidence="3" id="KW-1185">Reference proteome</keyword>
<gene>
    <name evidence="2" type="ORF">BDV34DRAFT_185122</name>
</gene>
<evidence type="ECO:0000313" key="2">
    <source>
        <dbReference type="EMBL" id="KAB8211715.1"/>
    </source>
</evidence>
<keyword evidence="1" id="KW-0812">Transmembrane</keyword>
<dbReference type="AlphaFoldDB" id="A0A5N6E3J2"/>
<dbReference type="Proteomes" id="UP000326532">
    <property type="component" value="Unassembled WGS sequence"/>
</dbReference>
<keyword evidence="1" id="KW-1133">Transmembrane helix</keyword>
<protein>
    <submittedName>
        <fullName evidence="2">Uncharacterized protein</fullName>
    </submittedName>
</protein>
<evidence type="ECO:0000256" key="1">
    <source>
        <dbReference type="SAM" id="Phobius"/>
    </source>
</evidence>
<feature type="non-terminal residue" evidence="2">
    <location>
        <position position="52"/>
    </location>
</feature>
<keyword evidence="1" id="KW-0472">Membrane</keyword>
<feature type="transmembrane region" description="Helical" evidence="1">
    <location>
        <begin position="29"/>
        <end position="51"/>
    </location>
</feature>
<dbReference type="VEuPathDB" id="FungiDB:BDV34DRAFT_185122"/>
<sequence length="52" mass="5895">MPLIEAIEGSIFSSSLSVWQVPVERRWETIRACFSVLVSLGGYFLISLMLFD</sequence>